<dbReference type="InterPro" id="IPR007382">
    <property type="entry name" value="UPF0756_TM"/>
</dbReference>
<dbReference type="Proteomes" id="UP000830167">
    <property type="component" value="Chromosome"/>
</dbReference>
<dbReference type="HAMAP" id="MF_01874">
    <property type="entry name" value="UPF0756"/>
    <property type="match status" value="1"/>
</dbReference>
<evidence type="ECO:0000256" key="3">
    <source>
        <dbReference type="ARBA" id="ARBA00022989"/>
    </source>
</evidence>
<name>A0ABY4CRA6_9BACL</name>
<accession>A0ABY4CRA6</accession>
<comment type="subcellular location">
    <subcellularLocation>
        <location evidence="5">Cell membrane</location>
        <topology evidence="5">Multi-pass membrane protein</topology>
    </subcellularLocation>
</comment>
<evidence type="ECO:0000256" key="5">
    <source>
        <dbReference type="HAMAP-Rule" id="MF_01874"/>
    </source>
</evidence>
<keyword evidence="3 5" id="KW-1133">Transmembrane helix</keyword>
<evidence type="ECO:0000313" key="6">
    <source>
        <dbReference type="EMBL" id="UOF92918.1"/>
    </source>
</evidence>
<dbReference type="Pfam" id="PF04284">
    <property type="entry name" value="DUF441"/>
    <property type="match status" value="1"/>
</dbReference>
<comment type="caution">
    <text evidence="5">Lacks conserved residue(s) required for the propagation of feature annotation.</text>
</comment>
<comment type="similarity">
    <text evidence="5">Belongs to the UPF0756 family.</text>
</comment>
<reference evidence="6" key="1">
    <citation type="submission" date="2021-12" db="EMBL/GenBank/DDBJ databases">
        <title>Alicyclobacillaceae gen. nov., sp. nov., isolated from chalcocite enrichment system.</title>
        <authorList>
            <person name="Jiang Z."/>
        </authorList>
    </citation>
    <scope>NUCLEOTIDE SEQUENCE</scope>
    <source>
        <strain evidence="6">MYW30-H2</strain>
    </source>
</reference>
<evidence type="ECO:0000256" key="4">
    <source>
        <dbReference type="ARBA" id="ARBA00023136"/>
    </source>
</evidence>
<dbReference type="RefSeq" id="WP_347439559.1">
    <property type="nucleotide sequence ID" value="NZ_CP089291.1"/>
</dbReference>
<gene>
    <name evidence="6" type="ORF">LSG31_18025</name>
</gene>
<feature type="transmembrane region" description="Helical" evidence="5">
    <location>
        <begin position="78"/>
        <end position="98"/>
    </location>
</feature>
<dbReference type="EMBL" id="CP089291">
    <property type="protein sequence ID" value="UOF92918.1"/>
    <property type="molecule type" value="Genomic_DNA"/>
</dbReference>
<keyword evidence="7" id="KW-1185">Reference proteome</keyword>
<dbReference type="PANTHER" id="PTHR38452">
    <property type="entry name" value="UPF0756 MEMBRANE PROTEIN YEAL"/>
    <property type="match status" value="1"/>
</dbReference>
<organism evidence="6 7">
    <name type="scientific">Fodinisporobacter ferrooxydans</name>
    <dbReference type="NCBI Taxonomy" id="2901836"/>
    <lineage>
        <taxon>Bacteria</taxon>
        <taxon>Bacillati</taxon>
        <taxon>Bacillota</taxon>
        <taxon>Bacilli</taxon>
        <taxon>Bacillales</taxon>
        <taxon>Alicyclobacillaceae</taxon>
        <taxon>Fodinisporobacter</taxon>
    </lineage>
</organism>
<dbReference type="PANTHER" id="PTHR38452:SF1">
    <property type="entry name" value="UPF0756 MEMBRANE PROTEIN YEAL"/>
    <property type="match status" value="1"/>
</dbReference>
<keyword evidence="2 5" id="KW-0812">Transmembrane</keyword>
<keyword evidence="1 5" id="KW-1003">Cell membrane</keyword>
<evidence type="ECO:0000256" key="1">
    <source>
        <dbReference type="ARBA" id="ARBA00022475"/>
    </source>
</evidence>
<proteinExistence type="inferred from homology"/>
<sequence>MSGEMMLVILIVIGIIGRASVLATAASVLLVMKLSHLDRFFPTLERRGLELGLLCLMLVVLIPLLSDRVSTKEIINSFFTIPGVLGIVGGLLATYFNGQGLGLLRSSPQLMVSIVIGSILGIVFLKGIPVGPLMAAAITALFLKLVQMFL</sequence>
<feature type="transmembrane region" description="Helical" evidence="5">
    <location>
        <begin position="110"/>
        <end position="143"/>
    </location>
</feature>
<evidence type="ECO:0000313" key="7">
    <source>
        <dbReference type="Proteomes" id="UP000830167"/>
    </source>
</evidence>
<feature type="transmembrane region" description="Helical" evidence="5">
    <location>
        <begin position="49"/>
        <end position="66"/>
    </location>
</feature>
<evidence type="ECO:0000256" key="2">
    <source>
        <dbReference type="ARBA" id="ARBA00022692"/>
    </source>
</evidence>
<keyword evidence="4 5" id="KW-0472">Membrane</keyword>
<protein>
    <recommendedName>
        <fullName evidence="5">UPF0756 membrane protein LSG31_18025</fullName>
    </recommendedName>
</protein>